<evidence type="ECO:0000313" key="2">
    <source>
        <dbReference type="EMBL" id="AHH99102.1"/>
    </source>
</evidence>
<dbReference type="Gene3D" id="3.40.50.300">
    <property type="entry name" value="P-loop containing nucleotide triphosphate hydrolases"/>
    <property type="match status" value="1"/>
</dbReference>
<feature type="domain" description="NACHT" evidence="1">
    <location>
        <begin position="98"/>
        <end position="220"/>
    </location>
</feature>
<dbReference type="KEGG" id="kal:KALB_5741"/>
<dbReference type="SUPFAM" id="SSF52540">
    <property type="entry name" value="P-loop containing nucleoside triphosphate hydrolases"/>
    <property type="match status" value="1"/>
</dbReference>
<sequence length="934" mass="103383">MDSDPGEGAVNNSVIGSMHGVQARDIHGDVHIGAPKRTAEWLREYLSSLAQADERHEYSTILDDGPPLADVYVERTAVLHGTADGAPMAAEKLLDEHDSLQVTGEPGVGKSSLLRRIAALAARDPDPGFVPVLITANDLATANSVQEALVAGTVHKTDQVLDSGQLTEMFREPPLPGGRWLVLVDGLDEVVDRRGWEKARRRIRESRKRPQYRFVVASRPTGGGVNETADERERYPTYTILRFTDSKWIEFATRWFTKYGLPDAGARAAELLAEVDRTKLGDLTRIPLTASMICLLHLNNPERRLPDNQSELYERFVALLRSKFPEVDIRAQLHEALSPHGNEAVAAGEHLFAHVAELMEYLAHEDQTKGHAGTSEELVTRAMRWPDAGLPPRVADPDWRYVLEKVIQATGLITVEPTGKLVYLHPTIAEYLAARHMFRSRRGGGPLAACFALRAQTQWPWPDLNVKVFLAANWGRDLNLALSWLLTPWNRQHNAGFVVELVRHGVPVDDKLLAKTVTVLCSMITDVRLKSEPWRNAVEWLRQLDPGELRTRVSSLVATPNLPTDRWFEAVGSLLTLGWDTAEEQIARFLTNSQVDQHAISTLARQLDRKHAKEGFDLLARLVRTTTGEPGNKLAKAMLEVFPERGARALAEELRTTAPDSAGWEDKLVLLDLHAPQLALDGWLALLRASTSAQMRQEALERLAEQPPDHVAEMIREVAEDEGLAGDVRVDVAVFAADRLGDSGALLAGLAIGDIKPVPKARACAEWGARTGETAEAVRRIREIYDGLAKRSESRFVVATALRVLSPSDAFTLLREEIIDGSHKPDVRLRELSSLSAWATASQLVEVANMVINTWPPADAIKALAVFGRKNRAGAAQRLRTLAGRRNLNPDIQLALAKTWRELDRSAADELLRKLADNPRASSSVRWQARALLD</sequence>
<dbReference type="InterPro" id="IPR007111">
    <property type="entry name" value="NACHT_NTPase"/>
</dbReference>
<proteinExistence type="predicted"/>
<dbReference type="eggNOG" id="COG5635">
    <property type="taxonomic scope" value="Bacteria"/>
</dbReference>
<dbReference type="HOGENOM" id="CLU_313485_0_0_11"/>
<dbReference type="Pfam" id="PF05729">
    <property type="entry name" value="NACHT"/>
    <property type="match status" value="1"/>
</dbReference>
<keyword evidence="3" id="KW-1185">Reference proteome</keyword>
<dbReference type="EMBL" id="CP007155">
    <property type="protein sequence ID" value="AHH99102.1"/>
    <property type="molecule type" value="Genomic_DNA"/>
</dbReference>
<dbReference type="AlphaFoldDB" id="W5WE34"/>
<name>W5WE34_9PSEU</name>
<dbReference type="PROSITE" id="PS50837">
    <property type="entry name" value="NACHT"/>
    <property type="match status" value="1"/>
</dbReference>
<organism evidence="2 3">
    <name type="scientific">Kutzneria albida DSM 43870</name>
    <dbReference type="NCBI Taxonomy" id="1449976"/>
    <lineage>
        <taxon>Bacteria</taxon>
        <taxon>Bacillati</taxon>
        <taxon>Actinomycetota</taxon>
        <taxon>Actinomycetes</taxon>
        <taxon>Pseudonocardiales</taxon>
        <taxon>Pseudonocardiaceae</taxon>
        <taxon>Kutzneria</taxon>
    </lineage>
</organism>
<accession>W5WE34</accession>
<dbReference type="InterPro" id="IPR027417">
    <property type="entry name" value="P-loop_NTPase"/>
</dbReference>
<protein>
    <recommendedName>
        <fullName evidence="1">NACHT domain-containing protein</fullName>
    </recommendedName>
</protein>
<dbReference type="Proteomes" id="UP000019225">
    <property type="component" value="Chromosome"/>
</dbReference>
<reference evidence="2 3" key="1">
    <citation type="journal article" date="2014" name="BMC Genomics">
        <title>Complete genome sequence of producer of the glycopeptide antibiotic Aculeximycin Kutzneria albida DSM 43870T, a representative of minor genus of Pseudonocardiaceae.</title>
        <authorList>
            <person name="Rebets Y."/>
            <person name="Tokovenko B."/>
            <person name="Lushchyk I."/>
            <person name="Ruckert C."/>
            <person name="Zaburannyi N."/>
            <person name="Bechthold A."/>
            <person name="Kalinowski J."/>
            <person name="Luzhetskyy A."/>
        </authorList>
    </citation>
    <scope>NUCLEOTIDE SEQUENCE [LARGE SCALE GENOMIC DNA]</scope>
    <source>
        <strain evidence="2">DSM 43870</strain>
    </source>
</reference>
<dbReference type="PANTHER" id="PTHR46844:SF1">
    <property type="entry name" value="SLR5058 PROTEIN"/>
    <property type="match status" value="1"/>
</dbReference>
<dbReference type="RefSeq" id="WP_025359038.1">
    <property type="nucleotide sequence ID" value="NZ_CP007155.1"/>
</dbReference>
<evidence type="ECO:0000313" key="3">
    <source>
        <dbReference type="Proteomes" id="UP000019225"/>
    </source>
</evidence>
<evidence type="ECO:0000259" key="1">
    <source>
        <dbReference type="PROSITE" id="PS50837"/>
    </source>
</evidence>
<dbReference type="PATRIC" id="fig|1449976.3.peg.5763"/>
<gene>
    <name evidence="2" type="ORF">KALB_5741</name>
</gene>
<dbReference type="STRING" id="1449976.KALB_5741"/>
<dbReference type="OrthoDB" id="135105at2"/>
<dbReference type="PANTHER" id="PTHR46844">
    <property type="entry name" value="SLR5058 PROTEIN"/>
    <property type="match status" value="1"/>
</dbReference>